<feature type="compositionally biased region" description="Basic and acidic residues" evidence="1">
    <location>
        <begin position="188"/>
        <end position="215"/>
    </location>
</feature>
<keyword evidence="2" id="KW-0472">Membrane</keyword>
<evidence type="ECO:0000313" key="5">
    <source>
        <dbReference type="Proteomes" id="UP000723463"/>
    </source>
</evidence>
<feature type="region of interest" description="Disordered" evidence="1">
    <location>
        <begin position="48"/>
        <end position="120"/>
    </location>
</feature>
<feature type="compositionally biased region" description="Polar residues" evidence="1">
    <location>
        <begin position="70"/>
        <end position="79"/>
    </location>
</feature>
<feature type="compositionally biased region" description="Low complexity" evidence="1">
    <location>
        <begin position="59"/>
        <end position="69"/>
    </location>
</feature>
<reference evidence="4" key="1">
    <citation type="journal article" date="2020" name="Fungal Divers.">
        <title>Resolving the Mortierellaceae phylogeny through synthesis of multi-gene phylogenetics and phylogenomics.</title>
        <authorList>
            <person name="Vandepol N."/>
            <person name="Liber J."/>
            <person name="Desiro A."/>
            <person name="Na H."/>
            <person name="Kennedy M."/>
            <person name="Barry K."/>
            <person name="Grigoriev I.V."/>
            <person name="Miller A.N."/>
            <person name="O'Donnell K."/>
            <person name="Stajich J.E."/>
            <person name="Bonito G."/>
        </authorList>
    </citation>
    <scope>NUCLEOTIDE SEQUENCE</scope>
    <source>
        <strain evidence="4">NRRL 2591</strain>
    </source>
</reference>
<proteinExistence type="predicted"/>
<accession>A0A9P6F9D8</accession>
<comment type="caution">
    <text evidence="4">The sequence shown here is derived from an EMBL/GenBank/DDBJ whole genome shotgun (WGS) entry which is preliminary data.</text>
</comment>
<dbReference type="Proteomes" id="UP000723463">
    <property type="component" value="Unassembled WGS sequence"/>
</dbReference>
<evidence type="ECO:0000259" key="3">
    <source>
        <dbReference type="PROSITE" id="PS50800"/>
    </source>
</evidence>
<feature type="domain" description="SAP" evidence="3">
    <location>
        <begin position="6"/>
        <end position="40"/>
    </location>
</feature>
<dbReference type="AlphaFoldDB" id="A0A9P6F9D8"/>
<protein>
    <recommendedName>
        <fullName evidence="3">SAP domain-containing protein</fullName>
    </recommendedName>
</protein>
<feature type="compositionally biased region" description="Low complexity" evidence="1">
    <location>
        <begin position="164"/>
        <end position="175"/>
    </location>
</feature>
<keyword evidence="2" id="KW-0812">Transmembrane</keyword>
<feature type="compositionally biased region" description="Basic residues" evidence="1">
    <location>
        <begin position="238"/>
        <end position="257"/>
    </location>
</feature>
<evidence type="ECO:0000256" key="2">
    <source>
        <dbReference type="SAM" id="Phobius"/>
    </source>
</evidence>
<sequence length="463" mass="51397">MSVVSLSRRRKADLKDLAASLGLSEDGVREDIVERIRAHIATSNDPSLRALIRDDSPDTTTTTTTTTTTKENTASTSGRVSPRKKTTSTIVTKESRSSSSVGARRGSHSHSHTEDEELEERQVRGFVEHMQEELHEAKDLAEQLEETLHAKFTTGNSSHDKSTSTRTATSGGSRSYNSTSLNSGGRRGSKDHSSYSRHDSGHASSLQHHEGEDSSSHLLRSRRLHHDDEDDDEEEGGHHRHSKHHHGHHHGHHHHHDHGWGTQAIYAFKNHVVEHIRQNTSKPWKRLQDMGSTSRGFVWLTLLLEFVVFLSQAEAHFKNTSGGSGLGYLINWPNFLQPFFSYYGTFFLLPTLLSQLFNVDASRSSASSSSNKQSLTGLLSKHTTSALSYFVFKFALTYFLGHSIGFKSLFGTALPAGAKMWSGCKYISDIFRYVPQTLGLATSGAGTILALAESIVQSNRQRR</sequence>
<keyword evidence="5" id="KW-1185">Reference proteome</keyword>
<feature type="transmembrane region" description="Helical" evidence="2">
    <location>
        <begin position="296"/>
        <end position="315"/>
    </location>
</feature>
<dbReference type="PROSITE" id="PS50800">
    <property type="entry name" value="SAP"/>
    <property type="match status" value="1"/>
</dbReference>
<gene>
    <name evidence="4" type="ORF">EC957_010836</name>
</gene>
<feature type="region of interest" description="Disordered" evidence="1">
    <location>
        <begin position="152"/>
        <end position="258"/>
    </location>
</feature>
<feature type="transmembrane region" description="Helical" evidence="2">
    <location>
        <begin position="335"/>
        <end position="357"/>
    </location>
</feature>
<dbReference type="EMBL" id="JAAAXW010000070">
    <property type="protein sequence ID" value="KAF9545527.1"/>
    <property type="molecule type" value="Genomic_DNA"/>
</dbReference>
<dbReference type="Pfam" id="PF02037">
    <property type="entry name" value="SAP"/>
    <property type="match status" value="1"/>
</dbReference>
<feature type="transmembrane region" description="Helical" evidence="2">
    <location>
        <begin position="438"/>
        <end position="456"/>
    </location>
</feature>
<dbReference type="InterPro" id="IPR003034">
    <property type="entry name" value="SAP_dom"/>
</dbReference>
<keyword evidence="2" id="KW-1133">Transmembrane helix</keyword>
<name>A0A9P6F9D8_9FUNG</name>
<organism evidence="4 5">
    <name type="scientific">Mortierella hygrophila</name>
    <dbReference type="NCBI Taxonomy" id="979708"/>
    <lineage>
        <taxon>Eukaryota</taxon>
        <taxon>Fungi</taxon>
        <taxon>Fungi incertae sedis</taxon>
        <taxon>Mucoromycota</taxon>
        <taxon>Mortierellomycotina</taxon>
        <taxon>Mortierellomycetes</taxon>
        <taxon>Mortierellales</taxon>
        <taxon>Mortierellaceae</taxon>
        <taxon>Mortierella</taxon>
    </lineage>
</organism>
<feature type="transmembrane region" description="Helical" evidence="2">
    <location>
        <begin position="378"/>
        <end position="400"/>
    </location>
</feature>
<evidence type="ECO:0000313" key="4">
    <source>
        <dbReference type="EMBL" id="KAF9545527.1"/>
    </source>
</evidence>
<evidence type="ECO:0000256" key="1">
    <source>
        <dbReference type="SAM" id="MobiDB-lite"/>
    </source>
</evidence>